<feature type="region of interest" description="Disordered" evidence="1">
    <location>
        <begin position="1"/>
        <end position="28"/>
    </location>
</feature>
<keyword evidence="3" id="KW-1185">Reference proteome</keyword>
<evidence type="ECO:0000313" key="2">
    <source>
        <dbReference type="EMBL" id="MCL6678570.1"/>
    </source>
</evidence>
<dbReference type="RefSeq" id="WP_249867517.1">
    <property type="nucleotide sequence ID" value="NZ_JAMGBC010000001.1"/>
</dbReference>
<dbReference type="Proteomes" id="UP001165343">
    <property type="component" value="Unassembled WGS sequence"/>
</dbReference>
<protein>
    <submittedName>
        <fullName evidence="2">Uncharacterized protein</fullName>
    </submittedName>
</protein>
<gene>
    <name evidence="2" type="ORF">LZ519_04460</name>
</gene>
<evidence type="ECO:0000313" key="3">
    <source>
        <dbReference type="Proteomes" id="UP001165343"/>
    </source>
</evidence>
<comment type="caution">
    <text evidence="2">The sequence shown here is derived from an EMBL/GenBank/DDBJ whole genome shotgun (WGS) entry which is preliminary data.</text>
</comment>
<dbReference type="EMBL" id="JAMGBC010000001">
    <property type="protein sequence ID" value="MCL6678570.1"/>
    <property type="molecule type" value="Genomic_DNA"/>
</dbReference>
<sequence length="94" mass="10443">MDRRGDTSVQFPPPPDRRSGGVSLGSSASFDKQVAPLRDYLSEVIVEARVTDECWSSPETGEIVLCADRSNQLEPVRLVKVIQRIPLPSDPEEY</sequence>
<name>A0ABT0RE67_9SPHN</name>
<proteinExistence type="predicted"/>
<reference evidence="2" key="1">
    <citation type="submission" date="2022-05" db="EMBL/GenBank/DDBJ databases">
        <authorList>
            <person name="Jo J.-H."/>
            <person name="Im W.-T."/>
        </authorList>
    </citation>
    <scope>NUCLEOTIDE SEQUENCE</scope>
    <source>
        <strain evidence="2">RG327</strain>
    </source>
</reference>
<evidence type="ECO:0000256" key="1">
    <source>
        <dbReference type="SAM" id="MobiDB-lite"/>
    </source>
</evidence>
<organism evidence="2 3">
    <name type="scientific">Sphingomonas anseongensis</name>
    <dbReference type="NCBI Taxonomy" id="2908207"/>
    <lineage>
        <taxon>Bacteria</taxon>
        <taxon>Pseudomonadati</taxon>
        <taxon>Pseudomonadota</taxon>
        <taxon>Alphaproteobacteria</taxon>
        <taxon>Sphingomonadales</taxon>
        <taxon>Sphingomonadaceae</taxon>
        <taxon>Sphingomonas</taxon>
    </lineage>
</organism>
<accession>A0ABT0RE67</accession>